<dbReference type="RefSeq" id="XP_018140275.1">
    <property type="nucleotide sequence ID" value="XM_018289404.1"/>
</dbReference>
<name>A0A179FAY3_METCM</name>
<sequence>MAGIRAKAQHVIRILTSSRLKKTSEPRSNSKTRSKSHSTARAHPALQIPELLDLILWHLDPRTLLTTAQRVSRTWCQVIHTSPRLTRQLFSTPSLQPSTTQCRVFCPLVEDLFPGWIRVIDTTKDTKMGMKAFNTTKATLQFRNCLPFKASASDNPYLRNGASWMEMQVAHPPITNIAINIMYCNLQHSQTNLIQKTYPTGMRLLDLYALILQWVSRGCQPRRFQVVRAVAGNIQAQHIPLASMLFTPLFRPYNGIQHYKFDGLDADLFVELQTPQPCCPSPMSEEERQFWENCGRAFLETEYYERYYHEDY</sequence>
<dbReference type="KEGG" id="pchm:VFPPC_11140"/>
<dbReference type="AlphaFoldDB" id="A0A179FAY3"/>
<dbReference type="CDD" id="cd09917">
    <property type="entry name" value="F-box_SF"/>
    <property type="match status" value="1"/>
</dbReference>
<protein>
    <submittedName>
        <fullName evidence="2">F-box-like domain-containing protein</fullName>
    </submittedName>
</protein>
<dbReference type="STRING" id="1380566.A0A179FAY3"/>
<gene>
    <name evidence="2" type="ORF">VFPPC_11140</name>
</gene>
<reference evidence="2 3" key="1">
    <citation type="journal article" date="2016" name="PLoS Pathog.">
        <title>Biosynthesis of antibiotic leucinostatins in bio-control fungus Purpureocillium lilacinum and their inhibition on phytophthora revealed by genome mining.</title>
        <authorList>
            <person name="Wang G."/>
            <person name="Liu Z."/>
            <person name="Lin R."/>
            <person name="Li E."/>
            <person name="Mao Z."/>
            <person name="Ling J."/>
            <person name="Yang Y."/>
            <person name="Yin W.B."/>
            <person name="Xie B."/>
        </authorList>
    </citation>
    <scope>NUCLEOTIDE SEQUENCE [LARGE SCALE GENOMIC DNA]</scope>
    <source>
        <strain evidence="2">170</strain>
    </source>
</reference>
<evidence type="ECO:0000313" key="3">
    <source>
        <dbReference type="Proteomes" id="UP000078397"/>
    </source>
</evidence>
<dbReference type="GeneID" id="28853398"/>
<dbReference type="Proteomes" id="UP000078397">
    <property type="component" value="Unassembled WGS sequence"/>
</dbReference>
<dbReference type="InterPro" id="IPR036047">
    <property type="entry name" value="F-box-like_dom_sf"/>
</dbReference>
<organism evidence="2 3">
    <name type="scientific">Pochonia chlamydosporia 170</name>
    <dbReference type="NCBI Taxonomy" id="1380566"/>
    <lineage>
        <taxon>Eukaryota</taxon>
        <taxon>Fungi</taxon>
        <taxon>Dikarya</taxon>
        <taxon>Ascomycota</taxon>
        <taxon>Pezizomycotina</taxon>
        <taxon>Sordariomycetes</taxon>
        <taxon>Hypocreomycetidae</taxon>
        <taxon>Hypocreales</taxon>
        <taxon>Clavicipitaceae</taxon>
        <taxon>Pochonia</taxon>
    </lineage>
</organism>
<feature type="region of interest" description="Disordered" evidence="1">
    <location>
        <begin position="20"/>
        <end position="42"/>
    </location>
</feature>
<feature type="compositionally biased region" description="Basic residues" evidence="1">
    <location>
        <begin position="30"/>
        <end position="40"/>
    </location>
</feature>
<dbReference type="EMBL" id="LSBJ02000006">
    <property type="protein sequence ID" value="OAQ62695.1"/>
    <property type="molecule type" value="Genomic_DNA"/>
</dbReference>
<comment type="caution">
    <text evidence="2">The sequence shown here is derived from an EMBL/GenBank/DDBJ whole genome shotgun (WGS) entry which is preliminary data.</text>
</comment>
<keyword evidence="3" id="KW-1185">Reference proteome</keyword>
<dbReference type="SUPFAM" id="SSF81383">
    <property type="entry name" value="F-box domain"/>
    <property type="match status" value="1"/>
</dbReference>
<proteinExistence type="predicted"/>
<evidence type="ECO:0000313" key="2">
    <source>
        <dbReference type="EMBL" id="OAQ62695.1"/>
    </source>
</evidence>
<dbReference type="OrthoDB" id="3800738at2759"/>
<evidence type="ECO:0000256" key="1">
    <source>
        <dbReference type="SAM" id="MobiDB-lite"/>
    </source>
</evidence>
<accession>A0A179FAY3</accession>